<evidence type="ECO:0000259" key="1">
    <source>
        <dbReference type="Pfam" id="PF00578"/>
    </source>
</evidence>
<dbReference type="CDD" id="cd02966">
    <property type="entry name" value="TlpA_like_family"/>
    <property type="match status" value="1"/>
</dbReference>
<dbReference type="InterPro" id="IPR036249">
    <property type="entry name" value="Thioredoxin-like_sf"/>
</dbReference>
<sequence length="195" mass="22462">MRYVNLIISFMIFISFSFGITDKQLDDLIGKDYKTFRGIDETGKVVNIKSLIKEGKPAVIIFFALGDKPGTFDFLPKMNALYDRYGRNVTFVAVLLSRSSPEEVKQLKKMLPLKIPVLLAYNETIKRYSISKVDVPYIVFIDKNGKIKRIILRPESTMIKERPDVDHSDYENKTQNERIKSSIQIIEKYIKDIGG</sequence>
<dbReference type="AlphaFoldDB" id="C0QSR1"/>
<dbReference type="InterPro" id="IPR000866">
    <property type="entry name" value="AhpC/TSA"/>
</dbReference>
<feature type="domain" description="Alkyl hydroperoxide reductase subunit C/ Thiol specific antioxidant" evidence="1">
    <location>
        <begin position="29"/>
        <end position="149"/>
    </location>
</feature>
<proteinExistence type="predicted"/>
<organism evidence="2 3">
    <name type="scientific">Persephonella marina (strain DSM 14350 / EX-H1)</name>
    <dbReference type="NCBI Taxonomy" id="123214"/>
    <lineage>
        <taxon>Bacteria</taxon>
        <taxon>Pseudomonadati</taxon>
        <taxon>Aquificota</taxon>
        <taxon>Aquificia</taxon>
        <taxon>Aquificales</taxon>
        <taxon>Hydrogenothermaceae</taxon>
        <taxon>Persephonella</taxon>
    </lineage>
</organism>
<dbReference type="EMBL" id="CP001230">
    <property type="protein sequence ID" value="ACO04817.1"/>
    <property type="molecule type" value="Genomic_DNA"/>
</dbReference>
<evidence type="ECO:0000313" key="3">
    <source>
        <dbReference type="Proteomes" id="UP000001366"/>
    </source>
</evidence>
<dbReference type="Proteomes" id="UP000001366">
    <property type="component" value="Chromosome"/>
</dbReference>
<name>C0QSR1_PERMH</name>
<dbReference type="OrthoDB" id="12415at2"/>
<dbReference type="eggNOG" id="COG0526">
    <property type="taxonomic scope" value="Bacteria"/>
</dbReference>
<dbReference type="RefSeq" id="WP_015898921.1">
    <property type="nucleotide sequence ID" value="NC_012440.1"/>
</dbReference>
<accession>C0QSR1</accession>
<dbReference type="GO" id="GO:0016209">
    <property type="term" value="F:antioxidant activity"/>
    <property type="evidence" value="ECO:0007669"/>
    <property type="project" value="InterPro"/>
</dbReference>
<dbReference type="PaxDb" id="123214-PERMA_1954"/>
<dbReference type="Pfam" id="PF00578">
    <property type="entry name" value="AhpC-TSA"/>
    <property type="match status" value="1"/>
</dbReference>
<dbReference type="HOGENOM" id="CLU_1395200_0_0_0"/>
<protein>
    <submittedName>
        <fullName evidence="2">Redoxin superfamily protein</fullName>
    </submittedName>
</protein>
<dbReference type="Gene3D" id="3.40.30.10">
    <property type="entry name" value="Glutaredoxin"/>
    <property type="match status" value="1"/>
</dbReference>
<gene>
    <name evidence="2" type="ordered locus">PERMA_1954</name>
</gene>
<reference evidence="2 3" key="1">
    <citation type="journal article" date="2009" name="J. Bacteriol.">
        <title>Complete and draft genome sequences of six members of the Aquificales.</title>
        <authorList>
            <person name="Reysenbach A.L."/>
            <person name="Hamamura N."/>
            <person name="Podar M."/>
            <person name="Griffiths E."/>
            <person name="Ferreira S."/>
            <person name="Hochstein R."/>
            <person name="Heidelberg J."/>
            <person name="Johnson J."/>
            <person name="Mead D."/>
            <person name="Pohorille A."/>
            <person name="Sarmiento M."/>
            <person name="Schweighofer K."/>
            <person name="Seshadri R."/>
            <person name="Voytek M.A."/>
        </authorList>
    </citation>
    <scope>NUCLEOTIDE SEQUENCE [LARGE SCALE GENOMIC DNA]</scope>
    <source>
        <strain evidence="3">DSM 14350 / EX-H1</strain>
    </source>
</reference>
<evidence type="ECO:0000313" key="2">
    <source>
        <dbReference type="EMBL" id="ACO04817.1"/>
    </source>
</evidence>
<dbReference type="STRING" id="123214.PERMA_1954"/>
<dbReference type="KEGG" id="pmx:PERMA_1954"/>
<dbReference type="SUPFAM" id="SSF52833">
    <property type="entry name" value="Thioredoxin-like"/>
    <property type="match status" value="1"/>
</dbReference>
<keyword evidence="3" id="KW-1185">Reference proteome</keyword>
<dbReference type="GO" id="GO:0016491">
    <property type="term" value="F:oxidoreductase activity"/>
    <property type="evidence" value="ECO:0007669"/>
    <property type="project" value="InterPro"/>
</dbReference>